<evidence type="ECO:0000256" key="3">
    <source>
        <dbReference type="SAM" id="SignalP"/>
    </source>
</evidence>
<dbReference type="SUPFAM" id="SSF55895">
    <property type="entry name" value="Ribonuclease Rh-like"/>
    <property type="match status" value="1"/>
</dbReference>
<proteinExistence type="inferred from homology"/>
<dbReference type="GeneID" id="14906599"/>
<feature type="signal peptide" evidence="3">
    <location>
        <begin position="1"/>
        <end position="20"/>
    </location>
</feature>
<evidence type="ECO:0000313" key="5">
    <source>
        <dbReference type="Proteomes" id="UP000008983"/>
    </source>
</evidence>
<sequence>MNKVLTLLFVSTILLTGVFIHLNKEQKSSQQYFLQKRQNNHSSFKTYQQGTYSYFAFEREWPGTVCKINNCQQDYLGDFDGKNFNIHGLWPNGIEDDQCGYPQNCGHESFSYTELNSNTINLMRKYWNGLYNSNNVFIQHEWRKHGTCFEGDQQSYFSTVLELHDRYNPISALAQSQISPNNDKGYKLKDIKQSLENSFGGSVIVKCKKINGVQMLYAIDMTISKEYNVIDNPCKKRAIQNQHCDEEQLIIIPTY</sequence>
<dbReference type="PROSITE" id="PS00530">
    <property type="entry name" value="RNASE_T2_1"/>
    <property type="match status" value="1"/>
</dbReference>
<dbReference type="Gene3D" id="3.90.730.10">
    <property type="entry name" value="Ribonuclease T2-like"/>
    <property type="match status" value="1"/>
</dbReference>
<dbReference type="RefSeq" id="XP_004032070.1">
    <property type="nucleotide sequence ID" value="XM_004032022.1"/>
</dbReference>
<dbReference type="InterPro" id="IPR033130">
    <property type="entry name" value="RNase_T2_His_AS_2"/>
</dbReference>
<keyword evidence="3" id="KW-0732">Signal</keyword>
<dbReference type="InterPro" id="IPR001568">
    <property type="entry name" value="RNase_T2-like"/>
</dbReference>
<accession>G0QWB1</accession>
<dbReference type="eggNOG" id="KOG1642">
    <property type="taxonomic scope" value="Eukaryota"/>
</dbReference>
<evidence type="ECO:0000256" key="1">
    <source>
        <dbReference type="ARBA" id="ARBA00007469"/>
    </source>
</evidence>
<dbReference type="PANTHER" id="PTHR11240:SF22">
    <property type="entry name" value="RIBONUCLEASE T2"/>
    <property type="match status" value="1"/>
</dbReference>
<comment type="similarity">
    <text evidence="1 2">Belongs to the RNase T2 family.</text>
</comment>
<evidence type="ECO:0000313" key="4">
    <source>
        <dbReference type="EMBL" id="EGR30483.1"/>
    </source>
</evidence>
<name>G0QWB1_ICHMU</name>
<dbReference type="OMA" id="TNCHIGS"/>
<dbReference type="Pfam" id="PF00445">
    <property type="entry name" value="Ribonuclease_T2"/>
    <property type="match status" value="1"/>
</dbReference>
<dbReference type="GO" id="GO:0033897">
    <property type="term" value="F:ribonuclease T2 activity"/>
    <property type="evidence" value="ECO:0007669"/>
    <property type="project" value="InterPro"/>
</dbReference>
<dbReference type="GO" id="GO:0006401">
    <property type="term" value="P:RNA catabolic process"/>
    <property type="evidence" value="ECO:0007669"/>
    <property type="project" value="TreeGrafter"/>
</dbReference>
<evidence type="ECO:0000256" key="2">
    <source>
        <dbReference type="RuleBase" id="RU004328"/>
    </source>
</evidence>
<keyword evidence="5" id="KW-1185">Reference proteome</keyword>
<protein>
    <submittedName>
        <fullName evidence="4">Ribonuclease t2 family protein, putative</fullName>
        <ecNumber evidence="4">3.1.27.1</ecNumber>
    </submittedName>
</protein>
<dbReference type="STRING" id="857967.G0QWB1"/>
<reference evidence="4 5" key="1">
    <citation type="submission" date="2011-07" db="EMBL/GenBank/DDBJ databases">
        <authorList>
            <person name="Coyne R."/>
            <person name="Brami D."/>
            <person name="Johnson J."/>
            <person name="Hostetler J."/>
            <person name="Hannick L."/>
            <person name="Clark T."/>
            <person name="Cassidy-Hanley D."/>
            <person name="Inman J."/>
        </authorList>
    </citation>
    <scope>NUCLEOTIDE SEQUENCE [LARGE SCALE GENOMIC DNA]</scope>
    <source>
        <strain evidence="4 5">G5</strain>
    </source>
</reference>
<dbReference type="InterPro" id="IPR036430">
    <property type="entry name" value="RNase_T2-like_sf"/>
</dbReference>
<gene>
    <name evidence="4" type="ORF">IMG5_130750</name>
</gene>
<dbReference type="OrthoDB" id="284165at2759"/>
<dbReference type="AlphaFoldDB" id="G0QWB1"/>
<dbReference type="InterPro" id="IPR018188">
    <property type="entry name" value="RNase_T2_His_AS_1"/>
</dbReference>
<dbReference type="EC" id="3.1.27.1" evidence="4"/>
<organism evidence="4 5">
    <name type="scientific">Ichthyophthirius multifiliis</name>
    <name type="common">White spot disease agent</name>
    <name type="synonym">Ich</name>
    <dbReference type="NCBI Taxonomy" id="5932"/>
    <lineage>
        <taxon>Eukaryota</taxon>
        <taxon>Sar</taxon>
        <taxon>Alveolata</taxon>
        <taxon>Ciliophora</taxon>
        <taxon>Intramacronucleata</taxon>
        <taxon>Oligohymenophorea</taxon>
        <taxon>Hymenostomatida</taxon>
        <taxon>Ophryoglenina</taxon>
        <taxon>Ichthyophthirius</taxon>
    </lineage>
</organism>
<dbReference type="PROSITE" id="PS00531">
    <property type="entry name" value="RNASE_T2_2"/>
    <property type="match status" value="1"/>
</dbReference>
<dbReference type="InParanoid" id="G0QWB1"/>
<dbReference type="GO" id="GO:0005576">
    <property type="term" value="C:extracellular region"/>
    <property type="evidence" value="ECO:0007669"/>
    <property type="project" value="TreeGrafter"/>
</dbReference>
<dbReference type="EMBL" id="GL983987">
    <property type="protein sequence ID" value="EGR30483.1"/>
    <property type="molecule type" value="Genomic_DNA"/>
</dbReference>
<dbReference type="GO" id="GO:0003723">
    <property type="term" value="F:RNA binding"/>
    <property type="evidence" value="ECO:0007669"/>
    <property type="project" value="InterPro"/>
</dbReference>
<keyword evidence="4" id="KW-0378">Hydrolase</keyword>
<dbReference type="PANTHER" id="PTHR11240">
    <property type="entry name" value="RIBONUCLEASE T2"/>
    <property type="match status" value="1"/>
</dbReference>
<dbReference type="Proteomes" id="UP000008983">
    <property type="component" value="Unassembled WGS sequence"/>
</dbReference>
<feature type="chain" id="PRO_5003408006" evidence="3">
    <location>
        <begin position="21"/>
        <end position="255"/>
    </location>
</feature>
<dbReference type="GO" id="GO:0016787">
    <property type="term" value="F:hydrolase activity"/>
    <property type="evidence" value="ECO:0007669"/>
    <property type="project" value="UniProtKB-KW"/>
</dbReference>
<dbReference type="CDD" id="cd00374">
    <property type="entry name" value="RNase_T2"/>
    <property type="match status" value="1"/>
</dbReference>